<evidence type="ECO:0000313" key="2">
    <source>
        <dbReference type="EMBL" id="KAK3855974.1"/>
    </source>
</evidence>
<sequence>GEARKVASVAGERGQTGHYTLKRLQGDSAQVWCWARNAVGTQLNPCRFIVTSRGVPGSLSRCKVTNHTASGFRVTCVPRAAPDPLTRYTILIYTQSKSEDKTIGGGDRTQGSSVSSPSNTFIVKLER</sequence>
<proteinExistence type="predicted"/>
<reference evidence="2" key="1">
    <citation type="submission" date="2023-10" db="EMBL/GenBank/DDBJ databases">
        <title>Genome assemblies of two species of porcelain crab, Petrolisthes cinctipes and Petrolisthes manimaculis (Anomura: Porcellanidae).</title>
        <authorList>
            <person name="Angst P."/>
        </authorList>
    </citation>
    <scope>NUCLEOTIDE SEQUENCE</scope>
    <source>
        <strain evidence="2">PB745_01</strain>
        <tissue evidence="2">Gill</tissue>
    </source>
</reference>
<evidence type="ECO:0000313" key="3">
    <source>
        <dbReference type="Proteomes" id="UP001286313"/>
    </source>
</evidence>
<feature type="non-terminal residue" evidence="2">
    <location>
        <position position="127"/>
    </location>
</feature>
<dbReference type="EMBL" id="JAWQEG010006026">
    <property type="protein sequence ID" value="KAK3855974.1"/>
    <property type="molecule type" value="Genomic_DNA"/>
</dbReference>
<feature type="region of interest" description="Disordered" evidence="1">
    <location>
        <begin position="99"/>
        <end position="119"/>
    </location>
</feature>
<accession>A0AAE1EL52</accession>
<organism evidence="2 3">
    <name type="scientific">Petrolisthes cinctipes</name>
    <name type="common">Flat porcelain crab</name>
    <dbReference type="NCBI Taxonomy" id="88211"/>
    <lineage>
        <taxon>Eukaryota</taxon>
        <taxon>Metazoa</taxon>
        <taxon>Ecdysozoa</taxon>
        <taxon>Arthropoda</taxon>
        <taxon>Crustacea</taxon>
        <taxon>Multicrustacea</taxon>
        <taxon>Malacostraca</taxon>
        <taxon>Eumalacostraca</taxon>
        <taxon>Eucarida</taxon>
        <taxon>Decapoda</taxon>
        <taxon>Pleocyemata</taxon>
        <taxon>Anomura</taxon>
        <taxon>Galatheoidea</taxon>
        <taxon>Porcellanidae</taxon>
        <taxon>Petrolisthes</taxon>
    </lineage>
</organism>
<protein>
    <submittedName>
        <fullName evidence="2">Uncharacterized protein</fullName>
    </submittedName>
</protein>
<dbReference type="Proteomes" id="UP001286313">
    <property type="component" value="Unassembled WGS sequence"/>
</dbReference>
<comment type="caution">
    <text evidence="2">The sequence shown here is derived from an EMBL/GenBank/DDBJ whole genome shotgun (WGS) entry which is preliminary data.</text>
</comment>
<name>A0AAE1EL52_PETCI</name>
<feature type="compositionally biased region" description="Polar residues" evidence="1">
    <location>
        <begin position="109"/>
        <end position="119"/>
    </location>
</feature>
<evidence type="ECO:0000256" key="1">
    <source>
        <dbReference type="SAM" id="MobiDB-lite"/>
    </source>
</evidence>
<dbReference type="PANTHER" id="PTHR23278">
    <property type="entry name" value="SIDESTEP PROTEIN"/>
    <property type="match status" value="1"/>
</dbReference>
<keyword evidence="3" id="KW-1185">Reference proteome</keyword>
<gene>
    <name evidence="2" type="ORF">Pcinc_037656</name>
</gene>
<dbReference type="AlphaFoldDB" id="A0AAE1EL52"/>
<dbReference type="PANTHER" id="PTHR23278:SF19">
    <property type="entry name" value="OBSCURIN"/>
    <property type="match status" value="1"/>
</dbReference>